<evidence type="ECO:0000256" key="8">
    <source>
        <dbReference type="ARBA" id="ARBA00058296"/>
    </source>
</evidence>
<evidence type="ECO:0000256" key="3">
    <source>
        <dbReference type="ARBA" id="ARBA00022490"/>
    </source>
</evidence>
<evidence type="ECO:0000256" key="9">
    <source>
        <dbReference type="ARBA" id="ARBA00062391"/>
    </source>
</evidence>
<evidence type="ECO:0000256" key="10">
    <source>
        <dbReference type="ARBA" id="ARBA00068754"/>
    </source>
</evidence>
<evidence type="ECO:0000256" key="5">
    <source>
        <dbReference type="ARBA" id="ARBA00023069"/>
    </source>
</evidence>
<dbReference type="PANTHER" id="PTHR23356">
    <property type="entry name" value="DPY30-RELATED"/>
    <property type="match status" value="1"/>
</dbReference>
<dbReference type="CDD" id="cd22966">
    <property type="entry name" value="DD_DYDC-like"/>
    <property type="match status" value="1"/>
</dbReference>
<organism evidence="12 13">
    <name type="scientific">Podarcis lilfordi</name>
    <name type="common">Lilford's wall lizard</name>
    <dbReference type="NCBI Taxonomy" id="74358"/>
    <lineage>
        <taxon>Eukaryota</taxon>
        <taxon>Metazoa</taxon>
        <taxon>Chordata</taxon>
        <taxon>Craniata</taxon>
        <taxon>Vertebrata</taxon>
        <taxon>Euteleostomi</taxon>
        <taxon>Lepidosauria</taxon>
        <taxon>Squamata</taxon>
        <taxon>Bifurcata</taxon>
        <taxon>Unidentata</taxon>
        <taxon>Episquamata</taxon>
        <taxon>Laterata</taxon>
        <taxon>Lacertibaenia</taxon>
        <taxon>Lacertidae</taxon>
        <taxon>Podarcis</taxon>
    </lineage>
</organism>
<comment type="function">
    <text evidence="8">Functions as part of axonemal radial spoke complexes that play an important part in the motility of sperm and cilia. Plays a crucial role during acrosome biogenesis.</text>
</comment>
<evidence type="ECO:0000256" key="6">
    <source>
        <dbReference type="ARBA" id="ARBA00023212"/>
    </source>
</evidence>
<gene>
    <name evidence="12" type="ORF">PODLI_1B013345</name>
</gene>
<comment type="subunit">
    <text evidence="9">Component of the axonemal radial spoke complex 1 (RS1), at least composed of spoke head proteins RSPH1, RSPH3, RSPH9 and the cilia-specific component RSPH4A or sperm-specific component RSPH6A, spoke stalk proteins RSPH14, DNAJB13, DYDC1, ROPN1L and NME5, and the anchor protein IQUB. Interacts with SH3GL3.</text>
</comment>
<dbReference type="InterPro" id="IPR037856">
    <property type="entry name" value="Sdc1/DPY30"/>
</dbReference>
<dbReference type="FunFam" id="1.20.890.10:FF:000009">
    <property type="entry name" value="DPY30 domain-containing protein 1"/>
    <property type="match status" value="1"/>
</dbReference>
<protein>
    <recommendedName>
        <fullName evidence="10">DPY30 domain-containing protein 1</fullName>
    </recommendedName>
</protein>
<evidence type="ECO:0000256" key="4">
    <source>
        <dbReference type="ARBA" id="ARBA00022846"/>
    </source>
</evidence>
<evidence type="ECO:0000256" key="2">
    <source>
        <dbReference type="ARBA" id="ARBA00010849"/>
    </source>
</evidence>
<keyword evidence="7" id="KW-0966">Cell projection</keyword>
<feature type="coiled-coil region" evidence="11">
    <location>
        <begin position="47"/>
        <end position="123"/>
    </location>
</feature>
<dbReference type="GO" id="GO:0048188">
    <property type="term" value="C:Set1C/COMPASS complex"/>
    <property type="evidence" value="ECO:0007669"/>
    <property type="project" value="InterPro"/>
</dbReference>
<evidence type="ECO:0000256" key="1">
    <source>
        <dbReference type="ARBA" id="ARBA00004611"/>
    </source>
</evidence>
<evidence type="ECO:0000256" key="7">
    <source>
        <dbReference type="ARBA" id="ARBA00023273"/>
    </source>
</evidence>
<sequence>METAYLKKCLGRCLAEGLAEVAERRPADPILYLAWWIYKYRKNMDDALHRKLEREDLEQEREEAKRELEMIERMKEEELLFQQKLEEERQAQMEREREEQERLEREREEELLLEQKLQAELEAKAAAEKETPSKTLAELTDKYGAPHLSRVDEIDEIEQSDHALTTVAETEEGEESNFKGCYRDVDVSTHILSTFVQFSEQQSWHTHSTYVDLRYMSPGFQGGGTASKES</sequence>
<dbReference type="EMBL" id="OX395130">
    <property type="protein sequence ID" value="CAI5774387.1"/>
    <property type="molecule type" value="Genomic_DNA"/>
</dbReference>
<comment type="subcellular location">
    <subcellularLocation>
        <location evidence="1">Cytoplasm</location>
        <location evidence="1">Cytoskeleton</location>
        <location evidence="1">Flagellum axoneme</location>
    </subcellularLocation>
</comment>
<keyword evidence="3" id="KW-0963">Cytoplasm</keyword>
<dbReference type="AlphaFoldDB" id="A0AA35KBK2"/>
<dbReference type="Pfam" id="PF05186">
    <property type="entry name" value="Dpy-30"/>
    <property type="match status" value="1"/>
</dbReference>
<reference evidence="12" key="1">
    <citation type="submission" date="2022-12" db="EMBL/GenBank/DDBJ databases">
        <authorList>
            <person name="Alioto T."/>
            <person name="Alioto T."/>
            <person name="Gomez Garrido J."/>
        </authorList>
    </citation>
    <scope>NUCLEOTIDE SEQUENCE</scope>
</reference>
<keyword evidence="4" id="KW-0282">Flagellum</keyword>
<keyword evidence="6" id="KW-0206">Cytoskeleton</keyword>
<dbReference type="PANTHER" id="PTHR23356:SF16">
    <property type="entry name" value="DPY30 DOMAIN CONTAINING 2"/>
    <property type="match status" value="1"/>
</dbReference>
<dbReference type="Gene3D" id="1.20.890.10">
    <property type="entry name" value="cAMP-dependent protein kinase regulatory subunit, dimerization-anchoring domain"/>
    <property type="match status" value="1"/>
</dbReference>
<dbReference type="Proteomes" id="UP001178461">
    <property type="component" value="Chromosome 5"/>
</dbReference>
<keyword evidence="5" id="KW-0969">Cilium</keyword>
<dbReference type="InterPro" id="IPR049630">
    <property type="entry name" value="DYDC-like_DD"/>
</dbReference>
<evidence type="ECO:0000313" key="12">
    <source>
        <dbReference type="EMBL" id="CAI5774387.1"/>
    </source>
</evidence>
<proteinExistence type="inferred from homology"/>
<evidence type="ECO:0000313" key="13">
    <source>
        <dbReference type="Proteomes" id="UP001178461"/>
    </source>
</evidence>
<keyword evidence="13" id="KW-1185">Reference proteome</keyword>
<evidence type="ECO:0000256" key="11">
    <source>
        <dbReference type="SAM" id="Coils"/>
    </source>
</evidence>
<name>A0AA35KBK2_9SAUR</name>
<keyword evidence="11" id="KW-0175">Coiled coil</keyword>
<comment type="similarity">
    <text evidence="2">Belongs to the dpy-30 family.</text>
</comment>
<accession>A0AA35KBK2</accession>
<dbReference type="InterPro" id="IPR007858">
    <property type="entry name" value="Dpy-30_motif"/>
</dbReference>